<sequence length="82" mass="9035">MGLISGLFGLPLAPARGVVWVAERLQEEAERQYYDPGTIRRDLQAVAAARDEGSISEEEAAELERELVARLLEGNARRRKGG</sequence>
<dbReference type="Pfam" id="PF05120">
    <property type="entry name" value="GvpG"/>
    <property type="match status" value="1"/>
</dbReference>
<dbReference type="STRING" id="1338436.LK10_09195"/>
<dbReference type="AlphaFoldDB" id="A0A0B2ANM8"/>
<dbReference type="InterPro" id="IPR007804">
    <property type="entry name" value="GvpG"/>
</dbReference>
<dbReference type="RefSeq" id="WP_043122605.1">
    <property type="nucleotide sequence ID" value="NZ_JTDL01000098.1"/>
</dbReference>
<evidence type="ECO:0000313" key="1">
    <source>
        <dbReference type="EMBL" id="KHL03569.1"/>
    </source>
</evidence>
<dbReference type="EMBL" id="JTDL01000098">
    <property type="protein sequence ID" value="KHL03569.1"/>
    <property type="molecule type" value="Genomic_DNA"/>
</dbReference>
<reference evidence="1 2" key="1">
    <citation type="submission" date="2014-09" db="EMBL/GenBank/DDBJ databases">
        <title>Genome sequence of Sinomonas sp. MUSC 117.</title>
        <authorList>
            <person name="Lee L.-H."/>
        </authorList>
    </citation>
    <scope>NUCLEOTIDE SEQUENCE [LARGE SCALE GENOMIC DNA]</scope>
    <source>
        <strain evidence="1 2">MUSC 117</strain>
    </source>
</reference>
<evidence type="ECO:0000313" key="2">
    <source>
        <dbReference type="Proteomes" id="UP000030982"/>
    </source>
</evidence>
<proteinExistence type="predicted"/>
<accession>A0A0B2ANM8</accession>
<dbReference type="OrthoDB" id="3541554at2"/>
<organism evidence="1 2">
    <name type="scientific">Sinomonas humi</name>
    <dbReference type="NCBI Taxonomy" id="1338436"/>
    <lineage>
        <taxon>Bacteria</taxon>
        <taxon>Bacillati</taxon>
        <taxon>Actinomycetota</taxon>
        <taxon>Actinomycetes</taxon>
        <taxon>Micrococcales</taxon>
        <taxon>Micrococcaceae</taxon>
        <taxon>Sinomonas</taxon>
    </lineage>
</organism>
<keyword evidence="2" id="KW-1185">Reference proteome</keyword>
<protein>
    <submittedName>
        <fullName evidence="1">Gas vesicle protein</fullName>
    </submittedName>
</protein>
<name>A0A0B2ANM8_9MICC</name>
<dbReference type="Proteomes" id="UP000030982">
    <property type="component" value="Unassembled WGS sequence"/>
</dbReference>
<comment type="caution">
    <text evidence="1">The sequence shown here is derived from an EMBL/GenBank/DDBJ whole genome shotgun (WGS) entry which is preliminary data.</text>
</comment>
<gene>
    <name evidence="1" type="ORF">LK10_09195</name>
</gene>